<dbReference type="RefSeq" id="WP_111954150.1">
    <property type="nucleotide sequence ID" value="NZ_CP036313.1"/>
</dbReference>
<proteinExistence type="predicted"/>
<gene>
    <name evidence="2" type="ORF">DO021_04515</name>
    <name evidence="1" type="ORF">EYB58_00780</name>
</gene>
<evidence type="ECO:0000313" key="4">
    <source>
        <dbReference type="Proteomes" id="UP000293902"/>
    </source>
</evidence>
<evidence type="ECO:0000313" key="1">
    <source>
        <dbReference type="EMBL" id="QBH11582.1"/>
    </source>
</evidence>
<protein>
    <submittedName>
        <fullName evidence="2">Uncharacterized protein</fullName>
    </submittedName>
</protein>
<dbReference type="Proteomes" id="UP000248798">
    <property type="component" value="Unassembled WGS sequence"/>
</dbReference>
<reference evidence="1 4" key="2">
    <citation type="submission" date="2019-02" db="EMBL/GenBank/DDBJ databases">
        <title>Complete genome sequence of Desulfobacter hydrogenophilus AcRS1.</title>
        <authorList>
            <person name="Marietou A."/>
            <person name="Lund M.B."/>
            <person name="Marshall I.P.G."/>
            <person name="Schreiber L."/>
            <person name="Jorgensen B."/>
        </authorList>
    </citation>
    <scope>NUCLEOTIDE SEQUENCE [LARGE SCALE GENOMIC DNA]</scope>
    <source>
        <strain evidence="1 4">AcRS1</strain>
    </source>
</reference>
<dbReference type="AlphaFoldDB" id="A0A328FFL1"/>
<dbReference type="Proteomes" id="UP000293902">
    <property type="component" value="Chromosome"/>
</dbReference>
<sequence length="522" mass="57505">MTTQSHHDASEYLEMVCQKLPVVKNILNTFGHMPLGVYTERFNTPPCQGVQSREDIRQAAFDQIYPVLGENIAARAANDLMASGTVMTTTHLGIDYFANSVQGNLIYGAGILTGRRKGTTIPIFCFGNVPLNSSTFARGLLVYGTGSGVRRQLPLRLPVFPDNKKRTMASLAKPFTMAMQQRAIKKTIAWKKENLISSTTAGTILSLLEDEYAGDAILNQNSYSAQAMGINQQLGKRMLKTSEHPPDIVYLEIEKVTAFLLGNDLNHENSLAYRIFFNTTLRDAIIKHLDGCPGCWHADKLNARDMTPGKPHGTATGTIFFWGIDDYRHRVPLLLKFIKGDLYLCGRDDRGDSFTMNFTPDELMQALEKQKLLPSLLTCFLLICFARGFNCVGGVFQGAYLTWMKTAIADCLQAQSDTANAGIIRQITTNLYQDAMLAFMSPGQDNELLPAGPIEIIQAGGVNRNDLIKAFGLTVTQAHMAGLFGALKDANTPITCQPDWQQMVAQACSRELSGKIPLCENP</sequence>
<accession>A0A328FFL1</accession>
<evidence type="ECO:0000313" key="2">
    <source>
        <dbReference type="EMBL" id="RAM03129.1"/>
    </source>
</evidence>
<evidence type="ECO:0000313" key="3">
    <source>
        <dbReference type="Proteomes" id="UP000248798"/>
    </source>
</evidence>
<dbReference type="OrthoDB" id="5410773at2"/>
<organism evidence="2 3">
    <name type="scientific">Desulfobacter hydrogenophilus</name>
    <dbReference type="NCBI Taxonomy" id="2291"/>
    <lineage>
        <taxon>Bacteria</taxon>
        <taxon>Pseudomonadati</taxon>
        <taxon>Thermodesulfobacteriota</taxon>
        <taxon>Desulfobacteria</taxon>
        <taxon>Desulfobacterales</taxon>
        <taxon>Desulfobacteraceae</taxon>
        <taxon>Desulfobacter</taxon>
    </lineage>
</organism>
<name>A0A328FFL1_9BACT</name>
<reference evidence="2 3" key="1">
    <citation type="submission" date="2018-06" db="EMBL/GenBank/DDBJ databases">
        <title>Complete Genome Sequence of Desulfobacter hydrogenophilus (DSM3380).</title>
        <authorList>
            <person name="Marietou A."/>
            <person name="Schreiber L."/>
            <person name="Marshall I."/>
            <person name="Jorgensen B."/>
        </authorList>
    </citation>
    <scope>NUCLEOTIDE SEQUENCE [LARGE SCALE GENOMIC DNA]</scope>
    <source>
        <strain evidence="2 3">DSM 3380</strain>
    </source>
</reference>
<keyword evidence="4" id="KW-1185">Reference proteome</keyword>
<dbReference type="EMBL" id="CP036313">
    <property type="protein sequence ID" value="QBH11582.1"/>
    <property type="molecule type" value="Genomic_DNA"/>
</dbReference>
<dbReference type="EMBL" id="QLNI01000007">
    <property type="protein sequence ID" value="RAM03129.1"/>
    <property type="molecule type" value="Genomic_DNA"/>
</dbReference>